<keyword evidence="1" id="KW-0472">Membrane</keyword>
<organism evidence="2 3">
    <name type="scientific">Lentzea tibetensis</name>
    <dbReference type="NCBI Taxonomy" id="2591470"/>
    <lineage>
        <taxon>Bacteria</taxon>
        <taxon>Bacillati</taxon>
        <taxon>Actinomycetota</taxon>
        <taxon>Actinomycetes</taxon>
        <taxon>Pseudonocardiales</taxon>
        <taxon>Pseudonocardiaceae</taxon>
        <taxon>Lentzea</taxon>
    </lineage>
</organism>
<dbReference type="AlphaFoldDB" id="A0A563EVX7"/>
<evidence type="ECO:0000313" key="3">
    <source>
        <dbReference type="Proteomes" id="UP000316639"/>
    </source>
</evidence>
<evidence type="ECO:0000256" key="1">
    <source>
        <dbReference type="SAM" id="Phobius"/>
    </source>
</evidence>
<feature type="transmembrane region" description="Helical" evidence="1">
    <location>
        <begin position="55"/>
        <end position="73"/>
    </location>
</feature>
<dbReference type="EMBL" id="VOBR01000007">
    <property type="protein sequence ID" value="TWP51846.1"/>
    <property type="molecule type" value="Genomic_DNA"/>
</dbReference>
<name>A0A563EVX7_9PSEU</name>
<reference evidence="2 3" key="1">
    <citation type="submission" date="2019-07" db="EMBL/GenBank/DDBJ databases">
        <title>Lentzea xizangensis sp. nov., isolated from Qinghai-Tibetan Plateau Soils.</title>
        <authorList>
            <person name="Huang J."/>
        </authorList>
    </citation>
    <scope>NUCLEOTIDE SEQUENCE [LARGE SCALE GENOMIC DNA]</scope>
    <source>
        <strain evidence="2 3">FXJ1.1311</strain>
    </source>
</reference>
<dbReference type="RefSeq" id="WP_146351681.1">
    <property type="nucleotide sequence ID" value="NZ_VOBR01000007.1"/>
</dbReference>
<comment type="caution">
    <text evidence="2">The sequence shown here is derived from an EMBL/GenBank/DDBJ whole genome shotgun (WGS) entry which is preliminary data.</text>
</comment>
<dbReference type="Proteomes" id="UP000316639">
    <property type="component" value="Unassembled WGS sequence"/>
</dbReference>
<keyword evidence="1" id="KW-1133">Transmembrane helix</keyword>
<feature type="transmembrane region" description="Helical" evidence="1">
    <location>
        <begin position="79"/>
        <end position="98"/>
    </location>
</feature>
<protein>
    <submittedName>
        <fullName evidence="2">Uncharacterized protein</fullName>
    </submittedName>
</protein>
<gene>
    <name evidence="2" type="ORF">FKR81_13420</name>
</gene>
<keyword evidence="1" id="KW-0812">Transmembrane</keyword>
<evidence type="ECO:0000313" key="2">
    <source>
        <dbReference type="EMBL" id="TWP51846.1"/>
    </source>
</evidence>
<proteinExistence type="predicted"/>
<sequence length="118" mass="12800">MSDPVTRTALTVELLATRLSDKAIRVSNEERDAICAALAAHSPKIRRAFRHTDTFPLWFTIGVLTLLAAALTISEPRVATPLLVIGTTTLGASAIQLWRLGWQTLDVVIGAYLTASEE</sequence>
<keyword evidence="3" id="KW-1185">Reference proteome</keyword>
<accession>A0A563EVX7</accession>